<dbReference type="InterPro" id="IPR020103">
    <property type="entry name" value="PsdUridine_synth_cat_dom_sf"/>
</dbReference>
<feature type="domain" description="Pseudouridine synthase RsuA/RluA-like" evidence="6">
    <location>
        <begin position="28"/>
        <end position="182"/>
    </location>
</feature>
<comment type="similarity">
    <text evidence="2">Belongs to the pseudouridine synthase RluA family.</text>
</comment>
<sequence length="248" mass="27180">MTPANNGVPEESGSGQSRFDILYEDNHLLGIVKPVNIPVQEDATGDKDLLTLLKEDVKERYAKPGNVFMGLVHRLDRPVGGAMIFAKTSKAASRLSESVRTHAFHKVYLTVVHGQPPKTQGRLVDTLLKDPKSNTVSIVRRGTPGGKEAILDYTVIGSAEGYSLLKINLLTGRSHQIRVQLSGIGCPLYGDQKYGAAVNRPGQQIALWSALTRFPHPVTKEDVELISLPPGAYPWNLWTPTIQKQAIR</sequence>
<evidence type="ECO:0000256" key="1">
    <source>
        <dbReference type="ARBA" id="ARBA00000073"/>
    </source>
</evidence>
<evidence type="ECO:0000313" key="7">
    <source>
        <dbReference type="EMBL" id="NQX49858.1"/>
    </source>
</evidence>
<gene>
    <name evidence="7" type="ORF">HQN87_31655</name>
</gene>
<dbReference type="InterPro" id="IPR006145">
    <property type="entry name" value="PsdUridine_synth_RsuA/RluA"/>
</dbReference>
<organism evidence="7 8">
    <name type="scientific">Paenibacillus tritici</name>
    <dbReference type="NCBI Taxonomy" id="1873425"/>
    <lineage>
        <taxon>Bacteria</taxon>
        <taxon>Bacillati</taxon>
        <taxon>Bacillota</taxon>
        <taxon>Bacilli</taxon>
        <taxon>Bacillales</taxon>
        <taxon>Paenibacillaceae</taxon>
        <taxon>Paenibacillus</taxon>
    </lineage>
</organism>
<accession>A0ABX2DYQ1</accession>
<evidence type="ECO:0000256" key="3">
    <source>
        <dbReference type="ARBA" id="ARBA00023235"/>
    </source>
</evidence>
<evidence type="ECO:0000256" key="4">
    <source>
        <dbReference type="ARBA" id="ARBA00031870"/>
    </source>
</evidence>
<comment type="catalytic activity">
    <reaction evidence="1">
        <text>a uridine in RNA = a pseudouridine in RNA</text>
        <dbReference type="Rhea" id="RHEA:48348"/>
        <dbReference type="Rhea" id="RHEA-COMP:12068"/>
        <dbReference type="Rhea" id="RHEA-COMP:12069"/>
        <dbReference type="ChEBI" id="CHEBI:65314"/>
        <dbReference type="ChEBI" id="CHEBI:65315"/>
    </reaction>
</comment>
<reference evidence="7 8" key="1">
    <citation type="submission" date="2020-05" db="EMBL/GenBank/DDBJ databases">
        <title>Paenibacillus glebae, sp. nov., Paenibacillus humi sp. nov., Paenibacillus pedi sp. nov., Paenibacillus terrestris sp. nov. and Paenibacillus terricola sp. nov., isolated from a forest top soil sample.</title>
        <authorList>
            <person name="Qi S."/>
            <person name="Carlier A."/>
            <person name="Cnockaert M."/>
            <person name="Vandamme P."/>
        </authorList>
    </citation>
    <scope>NUCLEOTIDE SEQUENCE [LARGE SCALE GENOMIC DNA]</scope>
    <source>
        <strain evidence="7 8">LMG 29502</strain>
    </source>
</reference>
<dbReference type="CDD" id="cd02869">
    <property type="entry name" value="PseudoU_synth_RluA_like"/>
    <property type="match status" value="1"/>
</dbReference>
<evidence type="ECO:0000259" key="6">
    <source>
        <dbReference type="Pfam" id="PF00849"/>
    </source>
</evidence>
<dbReference type="Proteomes" id="UP000711047">
    <property type="component" value="Unassembled WGS sequence"/>
</dbReference>
<dbReference type="Pfam" id="PF00849">
    <property type="entry name" value="PseudoU_synth_2"/>
    <property type="match status" value="1"/>
</dbReference>
<protein>
    <recommendedName>
        <fullName evidence="4">RNA pseudouridylate synthase</fullName>
    </recommendedName>
    <alternativeName>
        <fullName evidence="5">RNA-uridine isomerase</fullName>
    </alternativeName>
</protein>
<dbReference type="SUPFAM" id="SSF55120">
    <property type="entry name" value="Pseudouridine synthase"/>
    <property type="match status" value="1"/>
</dbReference>
<dbReference type="InterPro" id="IPR050188">
    <property type="entry name" value="RluA_PseudoU_synthase"/>
</dbReference>
<evidence type="ECO:0000256" key="5">
    <source>
        <dbReference type="ARBA" id="ARBA00033164"/>
    </source>
</evidence>
<comment type="caution">
    <text evidence="7">The sequence shown here is derived from an EMBL/GenBank/DDBJ whole genome shotgun (WGS) entry which is preliminary data.</text>
</comment>
<dbReference type="PANTHER" id="PTHR21600:SF83">
    <property type="entry name" value="PSEUDOURIDYLATE SYNTHASE RPUSD4, MITOCHONDRIAL"/>
    <property type="match status" value="1"/>
</dbReference>
<dbReference type="PANTHER" id="PTHR21600">
    <property type="entry name" value="MITOCHONDRIAL RNA PSEUDOURIDINE SYNTHASE"/>
    <property type="match status" value="1"/>
</dbReference>
<dbReference type="RefSeq" id="WP_173141286.1">
    <property type="nucleotide sequence ID" value="NZ_JABMKX010000034.1"/>
</dbReference>
<evidence type="ECO:0000256" key="2">
    <source>
        <dbReference type="ARBA" id="ARBA00010876"/>
    </source>
</evidence>
<evidence type="ECO:0000313" key="8">
    <source>
        <dbReference type="Proteomes" id="UP000711047"/>
    </source>
</evidence>
<dbReference type="EMBL" id="JABMKX010000034">
    <property type="protein sequence ID" value="NQX49858.1"/>
    <property type="molecule type" value="Genomic_DNA"/>
</dbReference>
<proteinExistence type="inferred from homology"/>
<keyword evidence="8" id="KW-1185">Reference proteome</keyword>
<keyword evidence="3" id="KW-0413">Isomerase</keyword>
<dbReference type="Gene3D" id="3.30.2350.10">
    <property type="entry name" value="Pseudouridine synthase"/>
    <property type="match status" value="1"/>
</dbReference>
<name>A0ABX2DYQ1_9BACL</name>